<dbReference type="InterPro" id="IPR003010">
    <property type="entry name" value="C-N_Hydrolase"/>
</dbReference>
<dbReference type="GO" id="GO:0016787">
    <property type="term" value="F:hydrolase activity"/>
    <property type="evidence" value="ECO:0007669"/>
    <property type="project" value="UniProtKB-KW"/>
</dbReference>
<dbReference type="InterPro" id="IPR036526">
    <property type="entry name" value="C-N_Hydrolase_sf"/>
</dbReference>
<feature type="domain" description="CN hydrolase" evidence="2">
    <location>
        <begin position="1"/>
        <end position="244"/>
    </location>
</feature>
<dbReference type="PROSITE" id="PS01227">
    <property type="entry name" value="UPF0012"/>
    <property type="match status" value="1"/>
</dbReference>
<evidence type="ECO:0000313" key="4">
    <source>
        <dbReference type="EMBL" id="TNC43169.1"/>
    </source>
</evidence>
<gene>
    <name evidence="4" type="ORF">FHE65_18925</name>
    <name evidence="3" type="ORF">FHE65_21885</name>
</gene>
<dbReference type="EMBL" id="VDFR01000084">
    <property type="protein sequence ID" value="TNC43169.1"/>
    <property type="molecule type" value="Genomic_DNA"/>
</dbReference>
<dbReference type="SUPFAM" id="SSF56317">
    <property type="entry name" value="Carbon-nitrogen hydrolase"/>
    <property type="match status" value="1"/>
</dbReference>
<dbReference type="AlphaFoldDB" id="A0A5C4MLB1"/>
<proteinExistence type="inferred from homology"/>
<dbReference type="RefSeq" id="WP_139087935.1">
    <property type="nucleotide sequence ID" value="NZ_VDFR01000084.1"/>
</dbReference>
<dbReference type="CDD" id="cd07581">
    <property type="entry name" value="nitrilase_3"/>
    <property type="match status" value="1"/>
</dbReference>
<organism evidence="4 5">
    <name type="scientific">Mumia zhuanghuii</name>
    <dbReference type="NCBI Taxonomy" id="2585211"/>
    <lineage>
        <taxon>Bacteria</taxon>
        <taxon>Bacillati</taxon>
        <taxon>Actinomycetota</taxon>
        <taxon>Actinomycetes</taxon>
        <taxon>Propionibacteriales</taxon>
        <taxon>Nocardioidaceae</taxon>
        <taxon>Mumia</taxon>
    </lineage>
</organism>
<comment type="similarity">
    <text evidence="1">Belongs to the carbon-nitrogen hydrolase superfamily. NIT1/NIT2 family.</text>
</comment>
<dbReference type="PANTHER" id="PTHR23088:SF27">
    <property type="entry name" value="DEAMINATED GLUTATHIONE AMIDASE"/>
    <property type="match status" value="1"/>
</dbReference>
<sequence>MQVALVQLSATTDADKNRALVDDVLGTLGPHDGLDLVVLPEATMRDFGTPDDDLRSTAQPLDGPFAAQLADHAVRLGAHVVAGGFERRSDASGAPDLPYNVLLAFAPDGTLATAYRKIHLYDSFGYAESERLAAGEIVPAVVDVAGRRVGLMTCYDLRFPEMARMLVDAGADVLCVPAAWVRGPLKEDHWTTLLRARAIENTVDVVAADQCGAYVGHSMVVDPLGVVVASAGEEPTIVRASLSAERLDRARTTNPSLANRRIGVPPRAVAP</sequence>
<name>A0A5C4MLB1_9ACTN</name>
<accession>A0A5C4MLB1</accession>
<evidence type="ECO:0000259" key="2">
    <source>
        <dbReference type="PROSITE" id="PS50263"/>
    </source>
</evidence>
<reference evidence="4 5" key="1">
    <citation type="submission" date="2019-05" db="EMBL/GenBank/DDBJ databases">
        <title>Mumia sp. nov., isolated from the intestinal contents of plateau pika (Ochotona curzoniae) in the Qinghai-Tibet plateau of China.</title>
        <authorList>
            <person name="Tian Z."/>
        </authorList>
    </citation>
    <scope>NUCLEOTIDE SEQUENCE [LARGE SCALE GENOMIC DNA]</scope>
    <source>
        <strain evidence="5">527</strain>
        <strain evidence="4">Z527</strain>
    </source>
</reference>
<dbReference type="Proteomes" id="UP000306740">
    <property type="component" value="Unassembled WGS sequence"/>
</dbReference>
<keyword evidence="4" id="KW-0378">Hydrolase</keyword>
<dbReference type="InterPro" id="IPR001110">
    <property type="entry name" value="UPF0012_CS"/>
</dbReference>
<dbReference type="EMBL" id="VDFR01000102">
    <property type="protein sequence ID" value="TNC41815.1"/>
    <property type="molecule type" value="Genomic_DNA"/>
</dbReference>
<comment type="caution">
    <text evidence="4">The sequence shown here is derived from an EMBL/GenBank/DDBJ whole genome shotgun (WGS) entry which is preliminary data.</text>
</comment>
<protein>
    <submittedName>
        <fullName evidence="4">Carbon-nitrogen hydrolase family protein</fullName>
    </submittedName>
</protein>
<evidence type="ECO:0000256" key="1">
    <source>
        <dbReference type="ARBA" id="ARBA00010613"/>
    </source>
</evidence>
<dbReference type="PROSITE" id="PS50263">
    <property type="entry name" value="CN_HYDROLASE"/>
    <property type="match status" value="1"/>
</dbReference>
<dbReference type="Pfam" id="PF00795">
    <property type="entry name" value="CN_hydrolase"/>
    <property type="match status" value="1"/>
</dbReference>
<dbReference type="OrthoDB" id="9811121at2"/>
<dbReference type="Gene3D" id="3.60.110.10">
    <property type="entry name" value="Carbon-nitrogen hydrolase"/>
    <property type="match status" value="1"/>
</dbReference>
<dbReference type="PANTHER" id="PTHR23088">
    <property type="entry name" value="NITRILASE-RELATED"/>
    <property type="match status" value="1"/>
</dbReference>
<evidence type="ECO:0000313" key="3">
    <source>
        <dbReference type="EMBL" id="TNC41815.1"/>
    </source>
</evidence>
<evidence type="ECO:0000313" key="5">
    <source>
        <dbReference type="Proteomes" id="UP000306740"/>
    </source>
</evidence>